<keyword evidence="2" id="KW-1185">Reference proteome</keyword>
<proteinExistence type="predicted"/>
<dbReference type="RefSeq" id="WP_136137550.1">
    <property type="nucleotide sequence ID" value="NZ_SDGV01000022.1"/>
</dbReference>
<evidence type="ECO:0000313" key="1">
    <source>
        <dbReference type="EMBL" id="THB60560.1"/>
    </source>
</evidence>
<accession>A0A4S3B449</accession>
<dbReference type="EMBL" id="SDGV01000022">
    <property type="protein sequence ID" value="THB60560.1"/>
    <property type="molecule type" value="Genomic_DNA"/>
</dbReference>
<evidence type="ECO:0000313" key="2">
    <source>
        <dbReference type="Proteomes" id="UP000310506"/>
    </source>
</evidence>
<reference evidence="1 2" key="1">
    <citation type="submission" date="2019-01" db="EMBL/GenBank/DDBJ databases">
        <title>Vagococcus silagei sp. nov. isolated from brewer's grain.</title>
        <authorList>
            <person name="Guu J.-R."/>
        </authorList>
    </citation>
    <scope>NUCLEOTIDE SEQUENCE [LARGE SCALE GENOMIC DNA]</scope>
    <source>
        <strain evidence="1 2">2B-2</strain>
    </source>
</reference>
<comment type="caution">
    <text evidence="1">The sequence shown here is derived from an EMBL/GenBank/DDBJ whole genome shotgun (WGS) entry which is preliminary data.</text>
</comment>
<dbReference type="AlphaFoldDB" id="A0A4S3B449"/>
<gene>
    <name evidence="1" type="ORF">ESZ54_10075</name>
</gene>
<dbReference type="Proteomes" id="UP000310506">
    <property type="component" value="Unassembled WGS sequence"/>
</dbReference>
<name>A0A4S3B449_9ENTE</name>
<protein>
    <submittedName>
        <fullName evidence="1">Uncharacterized protein</fullName>
    </submittedName>
</protein>
<organism evidence="1 2">
    <name type="scientific">Vagococcus silagei</name>
    <dbReference type="NCBI Taxonomy" id="2508885"/>
    <lineage>
        <taxon>Bacteria</taxon>
        <taxon>Bacillati</taxon>
        <taxon>Bacillota</taxon>
        <taxon>Bacilli</taxon>
        <taxon>Lactobacillales</taxon>
        <taxon>Enterococcaceae</taxon>
        <taxon>Vagococcus</taxon>
    </lineage>
</organism>
<sequence length="99" mass="11486">MNNNKKIKTKVTNTISFIIEALSKNFRDVAKIIETDQDEIFDCILLAIEHHYDLSQMPEKEIDNVIKCVSVKITLKYLHLCTDELQEARENSSNSLYKP</sequence>